<reference evidence="3" key="1">
    <citation type="journal article" date="2020" name="J Insects Food Feed">
        <title>The yellow mealworm (Tenebrio molitor) genome: a resource for the emerging insects as food and feed industry.</title>
        <authorList>
            <person name="Eriksson T."/>
            <person name="Andere A."/>
            <person name="Kelstrup H."/>
            <person name="Emery V."/>
            <person name="Picard C."/>
        </authorList>
    </citation>
    <scope>NUCLEOTIDE SEQUENCE</scope>
    <source>
        <strain evidence="3">Stoneville</strain>
        <tissue evidence="3">Whole head</tissue>
    </source>
</reference>
<dbReference type="Pfam" id="PF00078">
    <property type="entry name" value="RVT_1"/>
    <property type="match status" value="1"/>
</dbReference>
<evidence type="ECO:0000313" key="3">
    <source>
        <dbReference type="EMBL" id="KAH0820962.1"/>
    </source>
</evidence>
<evidence type="ECO:0000313" key="4">
    <source>
        <dbReference type="Proteomes" id="UP000719412"/>
    </source>
</evidence>
<name>A0A8J6HVB6_TENMO</name>
<dbReference type="Proteomes" id="UP000719412">
    <property type="component" value="Unassembled WGS sequence"/>
</dbReference>
<dbReference type="GO" id="GO:0071897">
    <property type="term" value="P:DNA biosynthetic process"/>
    <property type="evidence" value="ECO:0007669"/>
    <property type="project" value="UniProtKB-ARBA"/>
</dbReference>
<feature type="domain" description="Reverse transcriptase" evidence="2">
    <location>
        <begin position="90"/>
        <end position="367"/>
    </location>
</feature>
<evidence type="ECO:0000259" key="2">
    <source>
        <dbReference type="PROSITE" id="PS50878"/>
    </source>
</evidence>
<dbReference type="EMBL" id="JABDTM020010005">
    <property type="protein sequence ID" value="KAH0820962.1"/>
    <property type="molecule type" value="Genomic_DNA"/>
</dbReference>
<sequence>MSSSAAIQRALNVNVKKFKQARAVSPPDPEEPSRSAPPTSAVFGGFDAVTLEELKTAKARWPRSAPGMDGVTVGMVMAAPEEALLTLYNMVLSTAYHPTEWRAMKIVMVPKGGNREDPANWRPITIGSALQRFLHRVLNNRLRRIVHLNNDQRGFVQVDGTLANTLILQSFLDHSSAKRRQHALASLDLRKAFDSVSHHSIARALSSFGVPAYLADYVRATFRDASTTVFVAGRVVGSVEVRRGVRQGNPLSPMLFNMVVDELLDLLRARGFGAEVAAGEQCPGMAFADDFVLLADNRQDLQGALDVSETFFQRRGMSLNPSKSRVLVKRKYGGVLLPDRDPGLRVCRSVILAVDDMNPFKYLGFLVGTSGVTRPCLSNYPVWMSRLMTLPLKPLQRMNLLRTHLLPRLFHGLQNNKISAANLKSIDRVTRHYVKRIAHNRASCRHTLHVSFPDSEAAGGG</sequence>
<reference evidence="3" key="2">
    <citation type="submission" date="2021-08" db="EMBL/GenBank/DDBJ databases">
        <authorList>
            <person name="Eriksson T."/>
        </authorList>
    </citation>
    <scope>NUCLEOTIDE SEQUENCE</scope>
    <source>
        <strain evidence="3">Stoneville</strain>
        <tissue evidence="3">Whole head</tissue>
    </source>
</reference>
<accession>A0A8J6HVB6</accession>
<dbReference type="AlphaFoldDB" id="A0A8J6HVB6"/>
<dbReference type="CDD" id="cd01650">
    <property type="entry name" value="RT_nLTR_like"/>
    <property type="match status" value="1"/>
</dbReference>
<dbReference type="InterPro" id="IPR000477">
    <property type="entry name" value="RT_dom"/>
</dbReference>
<protein>
    <recommendedName>
        <fullName evidence="2">Reverse transcriptase domain-containing protein</fullName>
    </recommendedName>
</protein>
<evidence type="ECO:0000256" key="1">
    <source>
        <dbReference type="SAM" id="MobiDB-lite"/>
    </source>
</evidence>
<proteinExistence type="predicted"/>
<organism evidence="3 4">
    <name type="scientific">Tenebrio molitor</name>
    <name type="common">Yellow mealworm beetle</name>
    <dbReference type="NCBI Taxonomy" id="7067"/>
    <lineage>
        <taxon>Eukaryota</taxon>
        <taxon>Metazoa</taxon>
        <taxon>Ecdysozoa</taxon>
        <taxon>Arthropoda</taxon>
        <taxon>Hexapoda</taxon>
        <taxon>Insecta</taxon>
        <taxon>Pterygota</taxon>
        <taxon>Neoptera</taxon>
        <taxon>Endopterygota</taxon>
        <taxon>Coleoptera</taxon>
        <taxon>Polyphaga</taxon>
        <taxon>Cucujiformia</taxon>
        <taxon>Tenebrionidae</taxon>
        <taxon>Tenebrio</taxon>
    </lineage>
</organism>
<comment type="caution">
    <text evidence="3">The sequence shown here is derived from an EMBL/GenBank/DDBJ whole genome shotgun (WGS) entry which is preliminary data.</text>
</comment>
<dbReference type="InterPro" id="IPR043502">
    <property type="entry name" value="DNA/RNA_pol_sf"/>
</dbReference>
<dbReference type="PROSITE" id="PS50878">
    <property type="entry name" value="RT_POL"/>
    <property type="match status" value="1"/>
</dbReference>
<dbReference type="SUPFAM" id="SSF56672">
    <property type="entry name" value="DNA/RNA polymerases"/>
    <property type="match status" value="1"/>
</dbReference>
<feature type="region of interest" description="Disordered" evidence="1">
    <location>
        <begin position="18"/>
        <end position="42"/>
    </location>
</feature>
<gene>
    <name evidence="3" type="ORF">GEV33_001829</name>
</gene>
<keyword evidence="4" id="KW-1185">Reference proteome</keyword>
<dbReference type="PANTHER" id="PTHR19446">
    <property type="entry name" value="REVERSE TRANSCRIPTASES"/>
    <property type="match status" value="1"/>
</dbReference>